<dbReference type="Proteomes" id="UP000095767">
    <property type="component" value="Unassembled WGS sequence"/>
</dbReference>
<dbReference type="InterPro" id="IPR006501">
    <property type="entry name" value="Pectinesterase_inhib_dom"/>
</dbReference>
<evidence type="ECO:0000259" key="2">
    <source>
        <dbReference type="Pfam" id="PF04043"/>
    </source>
</evidence>
<evidence type="ECO:0000313" key="3">
    <source>
        <dbReference type="EMBL" id="OEL32620.1"/>
    </source>
</evidence>
<evidence type="ECO:0000313" key="4">
    <source>
        <dbReference type="Proteomes" id="UP000095767"/>
    </source>
</evidence>
<reference evidence="3 4" key="1">
    <citation type="submission" date="2016-09" db="EMBL/GenBank/DDBJ databases">
        <title>The draft genome of Dichanthelium oligosanthes: A C3 panicoid grass species.</title>
        <authorList>
            <person name="Studer A.J."/>
            <person name="Schnable J.C."/>
            <person name="Brutnell T.P."/>
        </authorList>
    </citation>
    <scope>NUCLEOTIDE SEQUENCE [LARGE SCALE GENOMIC DNA]</scope>
    <source>
        <strain evidence="4">cv. Kellogg 1175</strain>
        <tissue evidence="3">Leaf</tissue>
    </source>
</reference>
<sequence length="220" mass="23606">MMAAPTTKISALAAVLLCATAFLAADAASSPKANKADDPVAKACANVTSQNHSRYGGPGLTIEFCKSALGSEKRSAAARHPRDLALVAMDLVRSGAADAGAKVDGALRSAKRSKDTALTLRYCRQDYEAVVHTVSVCHGMVQEYDPAAAGRGHHSGDLLPYTYLECTDKQMNAAHYCWTHIFYDEEVKKAVWKEVEEISSRANLAKAMVEQMLGIVDDDD</sequence>
<accession>A0A1E5W5P5</accession>
<dbReference type="Pfam" id="PF04043">
    <property type="entry name" value="PMEI"/>
    <property type="match status" value="1"/>
</dbReference>
<gene>
    <name evidence="3" type="ORF">BAE44_0006361</name>
</gene>
<dbReference type="SUPFAM" id="SSF101148">
    <property type="entry name" value="Plant invertase/pectin methylesterase inhibitor"/>
    <property type="match status" value="1"/>
</dbReference>
<keyword evidence="4" id="KW-1185">Reference proteome</keyword>
<feature type="chain" id="PRO_5009188841" description="Pectinesterase inhibitor domain-containing protein" evidence="1">
    <location>
        <begin position="28"/>
        <end position="220"/>
    </location>
</feature>
<name>A0A1E5W5P5_9POAL</name>
<feature type="signal peptide" evidence="1">
    <location>
        <begin position="1"/>
        <end position="27"/>
    </location>
</feature>
<dbReference type="OrthoDB" id="680464at2759"/>
<dbReference type="InterPro" id="IPR035513">
    <property type="entry name" value="Invertase/methylesterase_inhib"/>
</dbReference>
<protein>
    <recommendedName>
        <fullName evidence="2">Pectinesterase inhibitor domain-containing protein</fullName>
    </recommendedName>
</protein>
<keyword evidence="1" id="KW-0732">Signal</keyword>
<dbReference type="GO" id="GO:0004857">
    <property type="term" value="F:enzyme inhibitor activity"/>
    <property type="evidence" value="ECO:0007669"/>
    <property type="project" value="InterPro"/>
</dbReference>
<comment type="caution">
    <text evidence="3">The sequence shown here is derived from an EMBL/GenBank/DDBJ whole genome shotgun (WGS) entry which is preliminary data.</text>
</comment>
<dbReference type="EMBL" id="LWDX02020755">
    <property type="protein sequence ID" value="OEL32620.1"/>
    <property type="molecule type" value="Genomic_DNA"/>
</dbReference>
<evidence type="ECO:0000256" key="1">
    <source>
        <dbReference type="SAM" id="SignalP"/>
    </source>
</evidence>
<dbReference type="Gene3D" id="1.20.140.40">
    <property type="entry name" value="Invertase/pectin methylesterase inhibitor family protein"/>
    <property type="match status" value="1"/>
</dbReference>
<organism evidence="3 4">
    <name type="scientific">Dichanthelium oligosanthes</name>
    <dbReference type="NCBI Taxonomy" id="888268"/>
    <lineage>
        <taxon>Eukaryota</taxon>
        <taxon>Viridiplantae</taxon>
        <taxon>Streptophyta</taxon>
        <taxon>Embryophyta</taxon>
        <taxon>Tracheophyta</taxon>
        <taxon>Spermatophyta</taxon>
        <taxon>Magnoliopsida</taxon>
        <taxon>Liliopsida</taxon>
        <taxon>Poales</taxon>
        <taxon>Poaceae</taxon>
        <taxon>PACMAD clade</taxon>
        <taxon>Panicoideae</taxon>
        <taxon>Panicodae</taxon>
        <taxon>Paniceae</taxon>
        <taxon>Dichantheliinae</taxon>
        <taxon>Dichanthelium</taxon>
    </lineage>
</organism>
<feature type="domain" description="Pectinesterase inhibitor" evidence="2">
    <location>
        <begin position="41"/>
        <end position="137"/>
    </location>
</feature>
<proteinExistence type="predicted"/>
<dbReference type="AlphaFoldDB" id="A0A1E5W5P5"/>